<dbReference type="Proteomes" id="UP001381693">
    <property type="component" value="Unassembled WGS sequence"/>
</dbReference>
<dbReference type="EMBL" id="JAXCGZ010008164">
    <property type="protein sequence ID" value="KAK7077883.1"/>
    <property type="molecule type" value="Genomic_DNA"/>
</dbReference>
<proteinExistence type="predicted"/>
<dbReference type="AlphaFoldDB" id="A0AAN8XB36"/>
<accession>A0AAN8XB36</accession>
<sequence>MRTEYGKPDTLLGLANFMLESTMGQHYYLLYDNTTISAGVTDGLVRLLKSRGDVAVFQYDEKLIQLEKAIRGFYHVANLRNVFVFCSPQNTINIFKTVRYLKNEVHESIKSKIISKHDCASRDVTRLKLDGSNPQEGR</sequence>
<comment type="caution">
    <text evidence="1">The sequence shown here is derived from an EMBL/GenBank/DDBJ whole genome shotgun (WGS) entry which is preliminary data.</text>
</comment>
<gene>
    <name evidence="1" type="ORF">SK128_020636</name>
</gene>
<protein>
    <submittedName>
        <fullName evidence="1">Uncharacterized protein</fullName>
    </submittedName>
</protein>
<reference evidence="1 2" key="1">
    <citation type="submission" date="2023-11" db="EMBL/GenBank/DDBJ databases">
        <title>Halocaridina rubra genome assembly.</title>
        <authorList>
            <person name="Smith C."/>
        </authorList>
    </citation>
    <scope>NUCLEOTIDE SEQUENCE [LARGE SCALE GENOMIC DNA]</scope>
    <source>
        <strain evidence="1">EP-1</strain>
        <tissue evidence="1">Whole</tissue>
    </source>
</reference>
<evidence type="ECO:0000313" key="1">
    <source>
        <dbReference type="EMBL" id="KAK7077883.1"/>
    </source>
</evidence>
<keyword evidence="2" id="KW-1185">Reference proteome</keyword>
<organism evidence="1 2">
    <name type="scientific">Halocaridina rubra</name>
    <name type="common">Hawaiian red shrimp</name>
    <dbReference type="NCBI Taxonomy" id="373956"/>
    <lineage>
        <taxon>Eukaryota</taxon>
        <taxon>Metazoa</taxon>
        <taxon>Ecdysozoa</taxon>
        <taxon>Arthropoda</taxon>
        <taxon>Crustacea</taxon>
        <taxon>Multicrustacea</taxon>
        <taxon>Malacostraca</taxon>
        <taxon>Eumalacostraca</taxon>
        <taxon>Eucarida</taxon>
        <taxon>Decapoda</taxon>
        <taxon>Pleocyemata</taxon>
        <taxon>Caridea</taxon>
        <taxon>Atyoidea</taxon>
        <taxon>Atyidae</taxon>
        <taxon>Halocaridina</taxon>
    </lineage>
</organism>
<name>A0AAN8XB36_HALRR</name>
<evidence type="ECO:0000313" key="2">
    <source>
        <dbReference type="Proteomes" id="UP001381693"/>
    </source>
</evidence>